<dbReference type="InParanoid" id="A0A218YSR7"/>
<protein>
    <submittedName>
        <fullName evidence="2">Uncharacterized protein</fullName>
    </submittedName>
</protein>
<sequence>MHTCTSEEDRVLAAVLVYYMLTKTGCSLRRVDTGAHPSWLGRMVSIYTSSRAILRGTRPRHGHAAGQQGRHAAEENQQAGISHSPRPPAEHDRSHPGGYIVVQASDGTDGPSLPGRGEQGLAHHQAPLDTPSSGVKKSRTGPVHSRKDSTRARPRRATGWESSMITVQVARAPAR</sequence>
<accession>A0A218YSR7</accession>
<feature type="region of interest" description="Disordered" evidence="1">
    <location>
        <begin position="58"/>
        <end position="175"/>
    </location>
</feature>
<evidence type="ECO:0000313" key="2">
    <source>
        <dbReference type="EMBL" id="OWO97527.1"/>
    </source>
</evidence>
<dbReference type="Proteomes" id="UP000242519">
    <property type="component" value="Unassembled WGS sequence"/>
</dbReference>
<keyword evidence="3" id="KW-1185">Reference proteome</keyword>
<dbReference type="EMBL" id="MZNU01000435">
    <property type="protein sequence ID" value="OWO97527.1"/>
    <property type="molecule type" value="Genomic_DNA"/>
</dbReference>
<comment type="caution">
    <text evidence="2">The sequence shown here is derived from an EMBL/GenBank/DDBJ whole genome shotgun (WGS) entry which is preliminary data.</text>
</comment>
<name>A0A218YSR7_9HELO</name>
<evidence type="ECO:0000313" key="3">
    <source>
        <dbReference type="Proteomes" id="UP000242519"/>
    </source>
</evidence>
<evidence type="ECO:0000256" key="1">
    <source>
        <dbReference type="SAM" id="MobiDB-lite"/>
    </source>
</evidence>
<proteinExistence type="predicted"/>
<reference evidence="2 3" key="1">
    <citation type="submission" date="2017-04" db="EMBL/GenBank/DDBJ databases">
        <title>Draft genome sequence of Marssonina coronaria NL1: causal agent of apple blotch.</title>
        <authorList>
            <person name="Cheng Q."/>
        </authorList>
    </citation>
    <scope>NUCLEOTIDE SEQUENCE [LARGE SCALE GENOMIC DNA]</scope>
    <source>
        <strain evidence="2 3">NL1</strain>
    </source>
</reference>
<dbReference type="AlphaFoldDB" id="A0A218YSR7"/>
<gene>
    <name evidence="2" type="ORF">B2J93_9148</name>
</gene>
<organism evidence="2 3">
    <name type="scientific">Diplocarpon coronariae</name>
    <dbReference type="NCBI Taxonomy" id="2795749"/>
    <lineage>
        <taxon>Eukaryota</taxon>
        <taxon>Fungi</taxon>
        <taxon>Dikarya</taxon>
        <taxon>Ascomycota</taxon>
        <taxon>Pezizomycotina</taxon>
        <taxon>Leotiomycetes</taxon>
        <taxon>Helotiales</taxon>
        <taxon>Drepanopezizaceae</taxon>
        <taxon>Diplocarpon</taxon>
    </lineage>
</organism>